<reference evidence="2" key="2">
    <citation type="submission" date="2015-01" db="EMBL/GenBank/DDBJ databases">
        <title>Evolutionary Origins and Diversification of the Mycorrhizal Mutualists.</title>
        <authorList>
            <consortium name="DOE Joint Genome Institute"/>
            <consortium name="Mycorrhizal Genomics Consortium"/>
            <person name="Kohler A."/>
            <person name="Kuo A."/>
            <person name="Nagy L.G."/>
            <person name="Floudas D."/>
            <person name="Copeland A."/>
            <person name="Barry K.W."/>
            <person name="Cichocki N."/>
            <person name="Veneault-Fourrey C."/>
            <person name="LaButti K."/>
            <person name="Lindquist E.A."/>
            <person name="Lipzen A."/>
            <person name="Lundell T."/>
            <person name="Morin E."/>
            <person name="Murat C."/>
            <person name="Riley R."/>
            <person name="Ohm R."/>
            <person name="Sun H."/>
            <person name="Tunlid A."/>
            <person name="Henrissat B."/>
            <person name="Grigoriev I.V."/>
            <person name="Hibbett D.S."/>
            <person name="Martin F."/>
        </authorList>
    </citation>
    <scope>NUCLEOTIDE SEQUENCE [LARGE SCALE GENOMIC DNA]</scope>
    <source>
        <strain evidence="2">Ve08.2h10</strain>
    </source>
</reference>
<organism evidence="1 2">
    <name type="scientific">Paxillus rubicundulus Ve08.2h10</name>
    <dbReference type="NCBI Taxonomy" id="930991"/>
    <lineage>
        <taxon>Eukaryota</taxon>
        <taxon>Fungi</taxon>
        <taxon>Dikarya</taxon>
        <taxon>Basidiomycota</taxon>
        <taxon>Agaricomycotina</taxon>
        <taxon>Agaricomycetes</taxon>
        <taxon>Agaricomycetidae</taxon>
        <taxon>Boletales</taxon>
        <taxon>Paxilineae</taxon>
        <taxon>Paxillaceae</taxon>
        <taxon>Paxillus</taxon>
    </lineage>
</organism>
<dbReference type="AlphaFoldDB" id="A0A0D0DFS4"/>
<dbReference type="HOGENOM" id="CLU_2050375_0_0_1"/>
<dbReference type="InParanoid" id="A0A0D0DFS4"/>
<keyword evidence="2" id="KW-1185">Reference proteome</keyword>
<dbReference type="Proteomes" id="UP000054538">
    <property type="component" value="Unassembled WGS sequence"/>
</dbReference>
<protein>
    <submittedName>
        <fullName evidence="1">Uncharacterized protein</fullName>
    </submittedName>
</protein>
<reference evidence="1 2" key="1">
    <citation type="submission" date="2014-04" db="EMBL/GenBank/DDBJ databases">
        <authorList>
            <consortium name="DOE Joint Genome Institute"/>
            <person name="Kuo A."/>
            <person name="Kohler A."/>
            <person name="Jargeat P."/>
            <person name="Nagy L.G."/>
            <person name="Floudas D."/>
            <person name="Copeland A."/>
            <person name="Barry K.W."/>
            <person name="Cichocki N."/>
            <person name="Veneault-Fourrey C."/>
            <person name="LaButti K."/>
            <person name="Lindquist E.A."/>
            <person name="Lipzen A."/>
            <person name="Lundell T."/>
            <person name="Morin E."/>
            <person name="Murat C."/>
            <person name="Sun H."/>
            <person name="Tunlid A."/>
            <person name="Henrissat B."/>
            <person name="Grigoriev I.V."/>
            <person name="Hibbett D.S."/>
            <person name="Martin F."/>
            <person name="Nordberg H.P."/>
            <person name="Cantor M.N."/>
            <person name="Hua S.X."/>
        </authorList>
    </citation>
    <scope>NUCLEOTIDE SEQUENCE [LARGE SCALE GENOMIC DNA]</scope>
    <source>
        <strain evidence="1 2">Ve08.2h10</strain>
    </source>
</reference>
<accession>A0A0D0DFS4</accession>
<dbReference type="EMBL" id="KN824977">
    <property type="protein sequence ID" value="KIK96622.1"/>
    <property type="molecule type" value="Genomic_DNA"/>
</dbReference>
<proteinExistence type="predicted"/>
<evidence type="ECO:0000313" key="1">
    <source>
        <dbReference type="EMBL" id="KIK96622.1"/>
    </source>
</evidence>
<sequence length="120" mass="13595">MRWRFKTNVLIGRPWSDLDTVSQHKTIKCYSLYTAYNITIILSDESFPLHQSSGLPYRFKLAHAAKCDTVRQSPIAVLQLSSYHTACSWSCTASSFFRFGFKISHRLGVFPSGPATNAEE</sequence>
<evidence type="ECO:0000313" key="2">
    <source>
        <dbReference type="Proteomes" id="UP000054538"/>
    </source>
</evidence>
<name>A0A0D0DFS4_9AGAM</name>
<gene>
    <name evidence="1" type="ORF">PAXRUDRAFT_294641</name>
</gene>